<dbReference type="SUPFAM" id="SSF51679">
    <property type="entry name" value="Bacterial luciferase-like"/>
    <property type="match status" value="1"/>
</dbReference>
<dbReference type="Proteomes" id="UP000571817">
    <property type="component" value="Unassembled WGS sequence"/>
</dbReference>
<protein>
    <submittedName>
        <fullName evidence="2">Alkanesulfonate monooxygenase SsuD/methylene tetrahydromethanopterin reductase-like flavin-dependent oxidoreductase (Luciferase family)</fullName>
    </submittedName>
</protein>
<evidence type="ECO:0000259" key="1">
    <source>
        <dbReference type="Pfam" id="PF00296"/>
    </source>
</evidence>
<keyword evidence="3" id="KW-1185">Reference proteome</keyword>
<proteinExistence type="predicted"/>
<gene>
    <name evidence="2" type="ORF">HNR15_001051</name>
</gene>
<dbReference type="Pfam" id="PF00296">
    <property type="entry name" value="Bac_luciferase"/>
    <property type="match status" value="1"/>
</dbReference>
<dbReference type="EMBL" id="JACCFW010000001">
    <property type="protein sequence ID" value="NYJ74088.1"/>
    <property type="molecule type" value="Genomic_DNA"/>
</dbReference>
<dbReference type="InterPro" id="IPR036661">
    <property type="entry name" value="Luciferase-like_sf"/>
</dbReference>
<name>A0A853DAW5_9MICO</name>
<dbReference type="Gene3D" id="3.20.20.30">
    <property type="entry name" value="Luciferase-like domain"/>
    <property type="match status" value="1"/>
</dbReference>
<accession>A0A853DAW5</accession>
<dbReference type="GO" id="GO:0016705">
    <property type="term" value="F:oxidoreductase activity, acting on paired donors, with incorporation or reduction of molecular oxygen"/>
    <property type="evidence" value="ECO:0007669"/>
    <property type="project" value="InterPro"/>
</dbReference>
<evidence type="ECO:0000313" key="2">
    <source>
        <dbReference type="EMBL" id="NYJ74088.1"/>
    </source>
</evidence>
<dbReference type="InterPro" id="IPR011251">
    <property type="entry name" value="Luciferase-like_dom"/>
</dbReference>
<comment type="caution">
    <text evidence="2">The sequence shown here is derived from an EMBL/GenBank/DDBJ whole genome shotgun (WGS) entry which is preliminary data.</text>
</comment>
<dbReference type="AlphaFoldDB" id="A0A853DAW5"/>
<reference evidence="2 3" key="1">
    <citation type="submission" date="2020-07" db="EMBL/GenBank/DDBJ databases">
        <title>Sequencing the genomes of 1000 actinobacteria strains.</title>
        <authorList>
            <person name="Klenk H.-P."/>
        </authorList>
    </citation>
    <scope>NUCLEOTIDE SEQUENCE [LARGE SCALE GENOMIC DNA]</scope>
    <source>
        <strain evidence="2 3">DSM 29531</strain>
    </source>
</reference>
<dbReference type="RefSeq" id="WP_179479736.1">
    <property type="nucleotide sequence ID" value="NZ_JACCFW010000001.1"/>
</dbReference>
<evidence type="ECO:0000313" key="3">
    <source>
        <dbReference type="Proteomes" id="UP000571817"/>
    </source>
</evidence>
<keyword evidence="2" id="KW-0560">Oxidoreductase</keyword>
<dbReference type="GO" id="GO:0004497">
    <property type="term" value="F:monooxygenase activity"/>
    <property type="evidence" value="ECO:0007669"/>
    <property type="project" value="UniProtKB-KW"/>
</dbReference>
<organism evidence="2 3">
    <name type="scientific">Allobranchiibius huperziae</name>
    <dbReference type="NCBI Taxonomy" id="1874116"/>
    <lineage>
        <taxon>Bacteria</taxon>
        <taxon>Bacillati</taxon>
        <taxon>Actinomycetota</taxon>
        <taxon>Actinomycetes</taxon>
        <taxon>Micrococcales</taxon>
        <taxon>Dermacoccaceae</taxon>
        <taxon>Allobranchiibius</taxon>
    </lineage>
</organism>
<feature type="domain" description="Luciferase-like" evidence="1">
    <location>
        <begin position="13"/>
        <end position="189"/>
    </location>
</feature>
<sequence length="274" mass="29503">MTDRHPEVSPFRFGVVTPFGPDVAGWTETVRRIAGQGYSTVLMPDFPRLQPAPAAALAVAATVADVRVGTWVYAAPLRRPWLTAWEAHSLTLLTAGRFEMGIGAGRPGIEEELRERDLHVPSPGERLQQIRETVAALRELDGADAHTPVVTAVTGPKARALAAEIADTVTFAMTPTESRASVEERIRSFDSTRKVELSMHVPVVGDSVSPFMAPPDIDTGSLRETDSLSCLPLDPAAAADELRRRREELGVSYIAFGADVADTFAPLVAELAGR</sequence>
<keyword evidence="2" id="KW-0503">Monooxygenase</keyword>